<dbReference type="GeneID" id="100369729"/>
<feature type="transmembrane region" description="Helical" evidence="9">
    <location>
        <begin position="84"/>
        <end position="107"/>
    </location>
</feature>
<evidence type="ECO:0000256" key="1">
    <source>
        <dbReference type="ARBA" id="ARBA00004477"/>
    </source>
</evidence>
<dbReference type="InterPro" id="IPR008504">
    <property type="entry name" value="Emc6"/>
</dbReference>
<dbReference type="Proteomes" id="UP000694865">
    <property type="component" value="Unplaced"/>
</dbReference>
<dbReference type="PANTHER" id="PTHR20994:SF0">
    <property type="entry name" value="ER MEMBRANE PROTEIN COMPLEX SUBUNIT 6"/>
    <property type="match status" value="1"/>
</dbReference>
<evidence type="ECO:0000256" key="3">
    <source>
        <dbReference type="ARBA" id="ARBA00020827"/>
    </source>
</evidence>
<evidence type="ECO:0000256" key="9">
    <source>
        <dbReference type="SAM" id="Phobius"/>
    </source>
</evidence>
<gene>
    <name evidence="11" type="primary">LOC100369729</name>
</gene>
<reference evidence="11" key="1">
    <citation type="submission" date="2025-08" db="UniProtKB">
        <authorList>
            <consortium name="RefSeq"/>
        </authorList>
    </citation>
    <scope>IDENTIFICATION</scope>
    <source>
        <tissue evidence="11">Testes</tissue>
    </source>
</reference>
<organism evidence="10 11">
    <name type="scientific">Saccoglossus kowalevskii</name>
    <name type="common">Acorn worm</name>
    <dbReference type="NCBI Taxonomy" id="10224"/>
    <lineage>
        <taxon>Eukaryota</taxon>
        <taxon>Metazoa</taxon>
        <taxon>Hemichordata</taxon>
        <taxon>Enteropneusta</taxon>
        <taxon>Harrimaniidae</taxon>
        <taxon>Saccoglossus</taxon>
    </lineage>
</organism>
<name>A0ABM0GX77_SACKO</name>
<keyword evidence="5" id="KW-0256">Endoplasmic reticulum</keyword>
<evidence type="ECO:0000256" key="5">
    <source>
        <dbReference type="ARBA" id="ARBA00022824"/>
    </source>
</evidence>
<keyword evidence="7 9" id="KW-0472">Membrane</keyword>
<keyword evidence="4 9" id="KW-0812">Transmembrane</keyword>
<proteinExistence type="inferred from homology"/>
<sequence>MATSRGVKKEPHAYSEISLRGNRSVMEYCRTSMSALSGATAGILGLTGLYGFIFYLITSLCLSIMLVVKAGSGWKKYFISRTPLLTNGFMGGLFTYILFWTFLYGMVHVY</sequence>
<evidence type="ECO:0000256" key="8">
    <source>
        <dbReference type="ARBA" id="ARBA00031072"/>
    </source>
</evidence>
<keyword evidence="6 9" id="KW-1133">Transmembrane helix</keyword>
<dbReference type="RefSeq" id="XP_002739344.1">
    <property type="nucleotide sequence ID" value="XM_002739298.2"/>
</dbReference>
<dbReference type="PANTHER" id="PTHR20994">
    <property type="entry name" value="ER MEMBRANE PROTEIN COMPLEX SUBUNIT 6"/>
    <property type="match status" value="1"/>
</dbReference>
<feature type="transmembrane region" description="Helical" evidence="9">
    <location>
        <begin position="52"/>
        <end position="72"/>
    </location>
</feature>
<evidence type="ECO:0000256" key="4">
    <source>
        <dbReference type="ARBA" id="ARBA00022692"/>
    </source>
</evidence>
<evidence type="ECO:0000256" key="7">
    <source>
        <dbReference type="ARBA" id="ARBA00023136"/>
    </source>
</evidence>
<comment type="subcellular location">
    <subcellularLocation>
        <location evidence="1">Endoplasmic reticulum membrane</location>
        <topology evidence="1">Multi-pass membrane protein</topology>
    </subcellularLocation>
</comment>
<evidence type="ECO:0000256" key="2">
    <source>
        <dbReference type="ARBA" id="ARBA00009436"/>
    </source>
</evidence>
<evidence type="ECO:0000313" key="10">
    <source>
        <dbReference type="Proteomes" id="UP000694865"/>
    </source>
</evidence>
<comment type="similarity">
    <text evidence="2">Belongs to the EMC6 family.</text>
</comment>
<evidence type="ECO:0000313" key="11">
    <source>
        <dbReference type="RefSeq" id="XP_002739344.1"/>
    </source>
</evidence>
<accession>A0ABM0GX77</accession>
<dbReference type="InterPro" id="IPR029008">
    <property type="entry name" value="EMC6-like"/>
</dbReference>
<keyword evidence="10" id="KW-1185">Reference proteome</keyword>
<dbReference type="Pfam" id="PF07019">
    <property type="entry name" value="EMC6"/>
    <property type="match status" value="1"/>
</dbReference>
<evidence type="ECO:0000256" key="6">
    <source>
        <dbReference type="ARBA" id="ARBA00022989"/>
    </source>
</evidence>
<protein>
    <recommendedName>
        <fullName evidence="3">ER membrane protein complex subunit 6</fullName>
    </recommendedName>
    <alternativeName>
        <fullName evidence="8">Transmembrane protein 93</fullName>
    </alternativeName>
</protein>